<feature type="signal peptide" evidence="1">
    <location>
        <begin position="1"/>
        <end position="23"/>
    </location>
</feature>
<evidence type="ECO:0000313" key="3">
    <source>
        <dbReference type="Proteomes" id="UP001620645"/>
    </source>
</evidence>
<feature type="chain" id="PRO_5044785341" evidence="1">
    <location>
        <begin position="24"/>
        <end position="337"/>
    </location>
</feature>
<proteinExistence type="predicted"/>
<dbReference type="AlphaFoldDB" id="A0ABD2J2X5"/>
<keyword evidence="3" id="KW-1185">Reference proteome</keyword>
<sequence length="337" mass="37653">MNTKIALLIFGTTICWLLPRSFALFCKKGFAQTLSGAVYFNKKGVCAAGDQHCYTVTCTAWDQPGNTYIFWGCAKSKVDNECDSERASAERMSRSQNITCDCSLSEKGVDWANALITPPPITPNRQRCVGGWLDAKGYGQTIKSYCFDGYEICYAARCFKVMFYWDELLQTVFGCTNAKNCSAVAISADVRRATEMTDGINCECQFGEKGVEFANKYMEFEPKMPTNTTNGSTIETTTSSTDMANFTGTTTKHFSPPIDVKIEASLQCLAWKICNPSEMWGLVKLSRRFAIRKKCEEMFENWAHMKDEKISKDYEISAKNGQAFLADFIGAAIKSEK</sequence>
<evidence type="ECO:0000256" key="1">
    <source>
        <dbReference type="SAM" id="SignalP"/>
    </source>
</evidence>
<comment type="caution">
    <text evidence="2">The sequence shown here is derived from an EMBL/GenBank/DDBJ whole genome shotgun (WGS) entry which is preliminary data.</text>
</comment>
<accession>A0ABD2J2X5</accession>
<evidence type="ECO:0000313" key="2">
    <source>
        <dbReference type="EMBL" id="KAL3083955.1"/>
    </source>
</evidence>
<dbReference type="Proteomes" id="UP001620645">
    <property type="component" value="Unassembled WGS sequence"/>
</dbReference>
<protein>
    <submittedName>
        <fullName evidence="2">Uncharacterized protein</fullName>
    </submittedName>
</protein>
<reference evidence="2 3" key="1">
    <citation type="submission" date="2024-10" db="EMBL/GenBank/DDBJ databases">
        <authorList>
            <person name="Kim D."/>
        </authorList>
    </citation>
    <scope>NUCLEOTIDE SEQUENCE [LARGE SCALE GENOMIC DNA]</scope>
    <source>
        <strain evidence="2">Taebaek</strain>
    </source>
</reference>
<keyword evidence="1" id="KW-0732">Signal</keyword>
<name>A0ABD2J2X5_HETSC</name>
<gene>
    <name evidence="2" type="ORF">niasHS_008827</name>
</gene>
<organism evidence="2 3">
    <name type="scientific">Heterodera schachtii</name>
    <name type="common">Sugarbeet cyst nematode worm</name>
    <name type="synonym">Tylenchus schachtii</name>
    <dbReference type="NCBI Taxonomy" id="97005"/>
    <lineage>
        <taxon>Eukaryota</taxon>
        <taxon>Metazoa</taxon>
        <taxon>Ecdysozoa</taxon>
        <taxon>Nematoda</taxon>
        <taxon>Chromadorea</taxon>
        <taxon>Rhabditida</taxon>
        <taxon>Tylenchina</taxon>
        <taxon>Tylenchomorpha</taxon>
        <taxon>Tylenchoidea</taxon>
        <taxon>Heteroderidae</taxon>
        <taxon>Heteroderinae</taxon>
        <taxon>Heterodera</taxon>
    </lineage>
</organism>
<dbReference type="EMBL" id="JBICCN010000244">
    <property type="protein sequence ID" value="KAL3083955.1"/>
    <property type="molecule type" value="Genomic_DNA"/>
</dbReference>